<dbReference type="EMBL" id="JACIJB010000003">
    <property type="protein sequence ID" value="MBB5660355.1"/>
    <property type="molecule type" value="Genomic_DNA"/>
</dbReference>
<evidence type="ECO:0000313" key="3">
    <source>
        <dbReference type="EMBL" id="MBB5660355.1"/>
    </source>
</evidence>
<evidence type="ECO:0000256" key="1">
    <source>
        <dbReference type="SAM" id="MobiDB-lite"/>
    </source>
</evidence>
<dbReference type="InterPro" id="IPR037465">
    <property type="entry name" value="YlxR"/>
</dbReference>
<dbReference type="Gene3D" id="3.30.1230.10">
    <property type="entry name" value="YlxR-like"/>
    <property type="match status" value="1"/>
</dbReference>
<dbReference type="CDD" id="cd00279">
    <property type="entry name" value="YlxR"/>
    <property type="match status" value="1"/>
</dbReference>
<dbReference type="NCBIfam" id="NF006622">
    <property type="entry name" value="PRK09190.1"/>
    <property type="match status" value="1"/>
</dbReference>
<feature type="domain" description="YlxR" evidence="2">
    <location>
        <begin position="12"/>
        <end position="86"/>
    </location>
</feature>
<protein>
    <recommendedName>
        <fullName evidence="2">YlxR domain-containing protein</fullName>
    </recommendedName>
</protein>
<feature type="region of interest" description="Disordered" evidence="1">
    <location>
        <begin position="198"/>
        <end position="238"/>
    </location>
</feature>
<dbReference type="Pfam" id="PF04296">
    <property type="entry name" value="YlxR"/>
    <property type="match status" value="1"/>
</dbReference>
<gene>
    <name evidence="3" type="ORF">FHS65_001100</name>
</gene>
<dbReference type="InterPro" id="IPR035931">
    <property type="entry name" value="YlxR-like_sf"/>
</dbReference>
<dbReference type="PANTHER" id="PTHR34215:SF1">
    <property type="entry name" value="YLXR DOMAIN-CONTAINING PROTEIN"/>
    <property type="match status" value="1"/>
</dbReference>
<dbReference type="AlphaFoldDB" id="A0A7W9E847"/>
<evidence type="ECO:0000313" key="4">
    <source>
        <dbReference type="Proteomes" id="UP000548978"/>
    </source>
</evidence>
<proteinExistence type="predicted"/>
<dbReference type="SUPFAM" id="SSF64376">
    <property type="entry name" value="YlxR-like"/>
    <property type="match status" value="1"/>
</dbReference>
<dbReference type="SUPFAM" id="SSF55315">
    <property type="entry name" value="L30e-like"/>
    <property type="match status" value="1"/>
</dbReference>
<comment type="caution">
    <text evidence="3">The sequence shown here is derived from an EMBL/GenBank/DDBJ whole genome shotgun (WGS) entry which is preliminary data.</text>
</comment>
<dbReference type="RefSeq" id="WP_123288155.1">
    <property type="nucleotide sequence ID" value="NZ_JACIJB010000003.1"/>
</dbReference>
<dbReference type="InterPro" id="IPR029064">
    <property type="entry name" value="Ribosomal_eL30-like_sf"/>
</dbReference>
<reference evidence="3 4" key="1">
    <citation type="submission" date="2020-08" db="EMBL/GenBank/DDBJ databases">
        <title>Genomic Encyclopedia of Type Strains, Phase IV (KMG-IV): sequencing the most valuable type-strain genomes for metagenomic binning, comparative biology and taxonomic classification.</title>
        <authorList>
            <person name="Goeker M."/>
        </authorList>
    </citation>
    <scope>NUCLEOTIDE SEQUENCE [LARGE SCALE GENOMIC DNA]</scope>
    <source>
        <strain evidence="3 4">DSM 24448</strain>
    </source>
</reference>
<dbReference type="PANTHER" id="PTHR34215">
    <property type="entry name" value="BLL0784 PROTEIN"/>
    <property type="match status" value="1"/>
</dbReference>
<dbReference type="InterPro" id="IPR007393">
    <property type="entry name" value="YlxR_dom"/>
</dbReference>
<evidence type="ECO:0000259" key="2">
    <source>
        <dbReference type="Pfam" id="PF04296"/>
    </source>
</evidence>
<accession>A0A7W9E847</accession>
<organism evidence="3 4">
    <name type="scientific">Brevundimonas halotolerans</name>
    <dbReference type="NCBI Taxonomy" id="69670"/>
    <lineage>
        <taxon>Bacteria</taxon>
        <taxon>Pseudomonadati</taxon>
        <taxon>Pseudomonadota</taxon>
        <taxon>Alphaproteobacteria</taxon>
        <taxon>Caulobacterales</taxon>
        <taxon>Caulobacteraceae</taxon>
        <taxon>Brevundimonas</taxon>
    </lineage>
</organism>
<name>A0A7W9E847_9CAUL</name>
<dbReference type="Gene3D" id="3.30.1330.30">
    <property type="match status" value="1"/>
</dbReference>
<dbReference type="OrthoDB" id="9799836at2"/>
<dbReference type="Proteomes" id="UP000548978">
    <property type="component" value="Unassembled WGS sequence"/>
</dbReference>
<sequence length="238" mass="25086">MGLAEAQAERERRDLVTRQVMDESALIRFVVGPDGQVVPDLARKLPGRGLWVAADRASITAAGKGLFSRAAKAPVQASPELADQVESLLVRRCLEQLGLARREGVLISGFEKSAAAIKGGRAAWLVEAADGARDGRQRLMALMRHTPRPVGLCGAFGAEELSLALGLENAIHSVLLAGGRADRWALEVNRLAGFRPLHPREWDRAGPGHTSGDGPNDPCDDGLPGGPGQAVDGQGSDS</sequence>
<keyword evidence="4" id="KW-1185">Reference proteome</keyword>